<keyword evidence="2" id="KW-1185">Reference proteome</keyword>
<comment type="caution">
    <text evidence="1">The sequence shown here is derived from an EMBL/GenBank/DDBJ whole genome shotgun (WGS) entry which is preliminary data.</text>
</comment>
<sequence>MAEALMLSFSLASATRHPFMSDAQLAEQLPNLSQHNGATSL</sequence>
<evidence type="ECO:0000313" key="2">
    <source>
        <dbReference type="Proteomes" id="UP000265520"/>
    </source>
</evidence>
<dbReference type="EMBL" id="LXQA011310184">
    <property type="protein sequence ID" value="MCI92788.1"/>
    <property type="molecule type" value="Genomic_DNA"/>
</dbReference>
<name>A0A392VWL3_9FABA</name>
<dbReference type="AlphaFoldDB" id="A0A392VWL3"/>
<protein>
    <submittedName>
        <fullName evidence="1">Uncharacterized protein</fullName>
    </submittedName>
</protein>
<evidence type="ECO:0000313" key="1">
    <source>
        <dbReference type="EMBL" id="MCI92788.1"/>
    </source>
</evidence>
<feature type="non-terminal residue" evidence="1">
    <location>
        <position position="41"/>
    </location>
</feature>
<reference evidence="1 2" key="1">
    <citation type="journal article" date="2018" name="Front. Plant Sci.">
        <title>Red Clover (Trifolium pratense) and Zigzag Clover (T. medium) - A Picture of Genomic Similarities and Differences.</title>
        <authorList>
            <person name="Dluhosova J."/>
            <person name="Istvanek J."/>
            <person name="Nedelnik J."/>
            <person name="Repkova J."/>
        </authorList>
    </citation>
    <scope>NUCLEOTIDE SEQUENCE [LARGE SCALE GENOMIC DNA]</scope>
    <source>
        <strain evidence="2">cv. 10/8</strain>
        <tissue evidence="1">Leaf</tissue>
    </source>
</reference>
<accession>A0A392VWL3</accession>
<organism evidence="1 2">
    <name type="scientific">Trifolium medium</name>
    <dbReference type="NCBI Taxonomy" id="97028"/>
    <lineage>
        <taxon>Eukaryota</taxon>
        <taxon>Viridiplantae</taxon>
        <taxon>Streptophyta</taxon>
        <taxon>Embryophyta</taxon>
        <taxon>Tracheophyta</taxon>
        <taxon>Spermatophyta</taxon>
        <taxon>Magnoliopsida</taxon>
        <taxon>eudicotyledons</taxon>
        <taxon>Gunneridae</taxon>
        <taxon>Pentapetalae</taxon>
        <taxon>rosids</taxon>
        <taxon>fabids</taxon>
        <taxon>Fabales</taxon>
        <taxon>Fabaceae</taxon>
        <taxon>Papilionoideae</taxon>
        <taxon>50 kb inversion clade</taxon>
        <taxon>NPAAA clade</taxon>
        <taxon>Hologalegina</taxon>
        <taxon>IRL clade</taxon>
        <taxon>Trifolieae</taxon>
        <taxon>Trifolium</taxon>
    </lineage>
</organism>
<proteinExistence type="predicted"/>
<dbReference type="Proteomes" id="UP000265520">
    <property type="component" value="Unassembled WGS sequence"/>
</dbReference>